<proteinExistence type="inferred from homology"/>
<dbReference type="EC" id="3.2.1.8" evidence="9"/>
<dbReference type="InterPro" id="IPR001000">
    <property type="entry name" value="GH10_dom"/>
</dbReference>
<keyword evidence="8 9" id="KW-0624">Polysaccharide degradation</keyword>
<keyword evidence="3 12" id="KW-0858">Xylan degradation</keyword>
<accession>A0A495XWE7</accession>
<dbReference type="PROSITE" id="PS51760">
    <property type="entry name" value="GH10_2"/>
    <property type="match status" value="1"/>
</dbReference>
<evidence type="ECO:0000256" key="5">
    <source>
        <dbReference type="ARBA" id="ARBA00022801"/>
    </source>
</evidence>
<dbReference type="Gene3D" id="3.20.20.80">
    <property type="entry name" value="Glycosidases"/>
    <property type="match status" value="1"/>
</dbReference>
<dbReference type="SMART" id="SM00633">
    <property type="entry name" value="Glyco_10"/>
    <property type="match status" value="1"/>
</dbReference>
<dbReference type="InterPro" id="IPR017853">
    <property type="entry name" value="GH"/>
</dbReference>
<dbReference type="RefSeq" id="WP_211333351.1">
    <property type="nucleotide sequence ID" value="NZ_RBXT01000001.1"/>
</dbReference>
<keyword evidence="13" id="KW-1185">Reference proteome</keyword>
<evidence type="ECO:0000256" key="10">
    <source>
        <dbReference type="SAM" id="MobiDB-lite"/>
    </source>
</evidence>
<feature type="domain" description="GH10" evidence="11">
    <location>
        <begin position="68"/>
        <end position="411"/>
    </location>
</feature>
<comment type="caution">
    <text evidence="12">The sequence shown here is derived from an EMBL/GenBank/DDBJ whole genome shotgun (WGS) entry which is preliminary data.</text>
</comment>
<sequence length="430" mass="46995">MSRTSTPGASRTTRTTTSTRTTTHPRRRGRALAATLAGLALTAVTATVTVTAGPAGPASAAPVHEDRTPQGRTLGDLAARHDLAIGTAVDPAALTDPRYRSIASTEFTSVTAENAMKWEVTEPVRGTYDWSAAERFMAFAERNDQKVRGHVLVWNNQLPAWLTEGVASGAIDRAELRGILKKHVQDTVRHFKGRVWQWDVVNEAVTDSYDAVDGRIGYKGFWAEQLGPGYVADAFRWAREADPKALLFYNDYNIDAFGDGGPLDKTAFVYRMVKRLRENGVPIDGVGSQAHLSTRYGNYSAFQIADTLERFAGLGVATALTEVDVRNLLPAEATSDALNPLLQAQAFDYSALLTGCLTSRHCISYTVWGFDDNHSWTNTWDFGSGPGREALAAIYDTGYQPKPAYRALQADLAYSAPPLVQRRIPQRPTP</sequence>
<evidence type="ECO:0000256" key="8">
    <source>
        <dbReference type="ARBA" id="ARBA00023326"/>
    </source>
</evidence>
<evidence type="ECO:0000256" key="3">
    <source>
        <dbReference type="ARBA" id="ARBA00022651"/>
    </source>
</evidence>
<evidence type="ECO:0000256" key="9">
    <source>
        <dbReference type="RuleBase" id="RU361174"/>
    </source>
</evidence>
<name>A0A495XWE7_9MICO</name>
<evidence type="ECO:0000259" key="11">
    <source>
        <dbReference type="PROSITE" id="PS51760"/>
    </source>
</evidence>
<evidence type="ECO:0000256" key="7">
    <source>
        <dbReference type="ARBA" id="ARBA00023295"/>
    </source>
</evidence>
<dbReference type="EMBL" id="RBXT01000001">
    <property type="protein sequence ID" value="RKT78891.1"/>
    <property type="molecule type" value="Genomic_DNA"/>
</dbReference>
<evidence type="ECO:0000313" key="12">
    <source>
        <dbReference type="EMBL" id="RKT78891.1"/>
    </source>
</evidence>
<dbReference type="GO" id="GO:0045493">
    <property type="term" value="P:xylan catabolic process"/>
    <property type="evidence" value="ECO:0007669"/>
    <property type="project" value="UniProtKB-KW"/>
</dbReference>
<comment type="catalytic activity">
    <reaction evidence="1 9">
        <text>Endohydrolysis of (1-&gt;4)-beta-D-xylosidic linkages in xylans.</text>
        <dbReference type="EC" id="3.2.1.8"/>
    </reaction>
</comment>
<keyword evidence="4" id="KW-0732">Signal</keyword>
<feature type="compositionally biased region" description="Low complexity" evidence="10">
    <location>
        <begin position="1"/>
        <end position="22"/>
    </location>
</feature>
<dbReference type="PANTHER" id="PTHR31490">
    <property type="entry name" value="GLYCOSYL HYDROLASE"/>
    <property type="match status" value="1"/>
</dbReference>
<gene>
    <name evidence="12" type="ORF">DFJ68_2345</name>
</gene>
<comment type="similarity">
    <text evidence="2 9">Belongs to the glycosyl hydrolase 10 (cellulase F) family.</text>
</comment>
<dbReference type="SUPFAM" id="SSF51445">
    <property type="entry name" value="(Trans)glycosidases"/>
    <property type="match status" value="1"/>
</dbReference>
<keyword evidence="6 9" id="KW-0119">Carbohydrate metabolism</keyword>
<dbReference type="PANTHER" id="PTHR31490:SF88">
    <property type="entry name" value="BETA-XYLANASE"/>
    <property type="match status" value="1"/>
</dbReference>
<feature type="region of interest" description="Disordered" evidence="10">
    <location>
        <begin position="1"/>
        <end position="29"/>
    </location>
</feature>
<organism evidence="12 13">
    <name type="scientific">Terracoccus luteus</name>
    <dbReference type="NCBI Taxonomy" id="53356"/>
    <lineage>
        <taxon>Bacteria</taxon>
        <taxon>Bacillati</taxon>
        <taxon>Actinomycetota</taxon>
        <taxon>Actinomycetes</taxon>
        <taxon>Micrococcales</taxon>
        <taxon>Intrasporangiaceae</taxon>
        <taxon>Terracoccus</taxon>
    </lineage>
</organism>
<dbReference type="GO" id="GO:0031176">
    <property type="term" value="F:endo-1,4-beta-xylanase activity"/>
    <property type="evidence" value="ECO:0007669"/>
    <property type="project" value="UniProtKB-EC"/>
</dbReference>
<keyword evidence="5 9" id="KW-0378">Hydrolase</keyword>
<keyword evidence="7 9" id="KW-0326">Glycosidase</keyword>
<evidence type="ECO:0000256" key="4">
    <source>
        <dbReference type="ARBA" id="ARBA00022729"/>
    </source>
</evidence>
<protein>
    <recommendedName>
        <fullName evidence="9">Beta-xylanase</fullName>
        <ecNumber evidence="9">3.2.1.8</ecNumber>
    </recommendedName>
</protein>
<dbReference type="Pfam" id="PF00331">
    <property type="entry name" value="Glyco_hydro_10"/>
    <property type="match status" value="1"/>
</dbReference>
<evidence type="ECO:0000256" key="1">
    <source>
        <dbReference type="ARBA" id="ARBA00000681"/>
    </source>
</evidence>
<evidence type="ECO:0000313" key="13">
    <source>
        <dbReference type="Proteomes" id="UP000278440"/>
    </source>
</evidence>
<dbReference type="PRINTS" id="PR00134">
    <property type="entry name" value="GLHYDRLASE10"/>
</dbReference>
<evidence type="ECO:0000256" key="2">
    <source>
        <dbReference type="ARBA" id="ARBA00007495"/>
    </source>
</evidence>
<evidence type="ECO:0000256" key="6">
    <source>
        <dbReference type="ARBA" id="ARBA00023277"/>
    </source>
</evidence>
<dbReference type="InterPro" id="IPR044846">
    <property type="entry name" value="GH10"/>
</dbReference>
<dbReference type="Proteomes" id="UP000278440">
    <property type="component" value="Unassembled WGS sequence"/>
</dbReference>
<reference evidence="12 13" key="1">
    <citation type="submission" date="2018-10" db="EMBL/GenBank/DDBJ databases">
        <title>Sequencing the genomes of 1000 actinobacteria strains.</title>
        <authorList>
            <person name="Klenk H.-P."/>
        </authorList>
    </citation>
    <scope>NUCLEOTIDE SEQUENCE [LARGE SCALE GENOMIC DNA]</scope>
    <source>
        <strain evidence="12 13">DSM 44267</strain>
    </source>
</reference>
<dbReference type="AlphaFoldDB" id="A0A495XWE7"/>